<reference evidence="1 2" key="1">
    <citation type="journal article" date="2017" name="Int. J. Syst. Evol. Microbiol.">
        <title>Ramlibacter alkalitolerans sp. nov., alkali-tolerant bacterium isolated from soil of ginseng.</title>
        <authorList>
            <person name="Lee D.H."/>
            <person name="Cha C.J."/>
        </authorList>
    </citation>
    <scope>NUCLEOTIDE SEQUENCE [LARGE SCALE GENOMIC DNA]</scope>
    <source>
        <strain evidence="1 2">KACC 19305</strain>
    </source>
</reference>
<proteinExistence type="predicted"/>
<dbReference type="RefSeq" id="WP_201691401.1">
    <property type="nucleotide sequence ID" value="NZ_JAEQND010000009.1"/>
</dbReference>
<organism evidence="1 2">
    <name type="scientific">Ramlibacter alkalitolerans</name>
    <dbReference type="NCBI Taxonomy" id="2039631"/>
    <lineage>
        <taxon>Bacteria</taxon>
        <taxon>Pseudomonadati</taxon>
        <taxon>Pseudomonadota</taxon>
        <taxon>Betaproteobacteria</taxon>
        <taxon>Burkholderiales</taxon>
        <taxon>Comamonadaceae</taxon>
        <taxon>Ramlibacter</taxon>
    </lineage>
</organism>
<dbReference type="EMBL" id="JAEQND010000009">
    <property type="protein sequence ID" value="MBL0426968.1"/>
    <property type="molecule type" value="Genomic_DNA"/>
</dbReference>
<evidence type="ECO:0000313" key="2">
    <source>
        <dbReference type="Proteomes" id="UP000622707"/>
    </source>
</evidence>
<sequence length="284" mass="31171">MTEYTMPTRSASSLAAAAQQVLHGLAGRRVPRLASVRERLQDAEATWTLGELNRALHALQDASAAVDFLPARGRAFPFAEFRRQAAALAAAAQRLATLGLHFVGRHAADAALTRLLWAEVQMESRSIDKRARQGLLWLGGMEQALATRRTPATAEVSRRALQELGRRGEALQDRLHRVQGLCGAARAARNLGDQVLAHRTALCKLLHEELRPASLQLQQRLQALLDGADTQHPEPAQLLAAIDARHELEVAATRTVAELQHLQCLQNELHTQLAWMAQKARPLA</sequence>
<accession>A0ABS1JRW5</accession>
<name>A0ABS1JRW5_9BURK</name>
<comment type="caution">
    <text evidence="1">The sequence shown here is derived from an EMBL/GenBank/DDBJ whole genome shotgun (WGS) entry which is preliminary data.</text>
</comment>
<dbReference type="Proteomes" id="UP000622707">
    <property type="component" value="Unassembled WGS sequence"/>
</dbReference>
<evidence type="ECO:0000313" key="1">
    <source>
        <dbReference type="EMBL" id="MBL0426968.1"/>
    </source>
</evidence>
<gene>
    <name evidence="1" type="ORF">JI746_17775</name>
</gene>
<keyword evidence="2" id="KW-1185">Reference proteome</keyword>
<protein>
    <submittedName>
        <fullName evidence="1">Uncharacterized protein</fullName>
    </submittedName>
</protein>